<feature type="compositionally biased region" description="Low complexity" evidence="14">
    <location>
        <begin position="171"/>
        <end position="187"/>
    </location>
</feature>
<evidence type="ECO:0000256" key="9">
    <source>
        <dbReference type="ARBA" id="ARBA00022927"/>
    </source>
</evidence>
<evidence type="ECO:0000256" key="5">
    <source>
        <dbReference type="ARBA" id="ARBA00022448"/>
    </source>
</evidence>
<dbReference type="GO" id="GO:0005856">
    <property type="term" value="C:cytoskeleton"/>
    <property type="evidence" value="ECO:0007669"/>
    <property type="project" value="UniProtKB-SubCell"/>
</dbReference>
<dbReference type="GO" id="GO:0051639">
    <property type="term" value="P:actin filament network formation"/>
    <property type="evidence" value="ECO:0007669"/>
    <property type="project" value="TreeGrafter"/>
</dbReference>
<proteinExistence type="inferred from homology"/>
<keyword evidence="7" id="KW-0963">Cytoplasm</keyword>
<evidence type="ECO:0000313" key="17">
    <source>
        <dbReference type="RefSeq" id="XP_032834917.1"/>
    </source>
</evidence>
<reference evidence="17" key="1">
    <citation type="submission" date="2025-08" db="UniProtKB">
        <authorList>
            <consortium name="RefSeq"/>
        </authorList>
    </citation>
    <scope>IDENTIFICATION</scope>
    <source>
        <tissue evidence="17">Sperm</tissue>
    </source>
</reference>
<dbReference type="GO" id="GO:0005938">
    <property type="term" value="C:cell cortex"/>
    <property type="evidence" value="ECO:0007669"/>
    <property type="project" value="TreeGrafter"/>
</dbReference>
<dbReference type="GO" id="GO:0048193">
    <property type="term" value="P:Golgi vesicle transport"/>
    <property type="evidence" value="ECO:0007669"/>
    <property type="project" value="TreeGrafter"/>
</dbReference>
<keyword evidence="8" id="KW-0677">Repeat</keyword>
<feature type="region of interest" description="Disordered" evidence="14">
    <location>
        <begin position="47"/>
        <end position="72"/>
    </location>
</feature>
<evidence type="ECO:0000259" key="15">
    <source>
        <dbReference type="PROSITE" id="PS51377"/>
    </source>
</evidence>
<evidence type="ECO:0000256" key="1">
    <source>
        <dbReference type="ARBA" id="ARBA00004180"/>
    </source>
</evidence>
<evidence type="ECO:0000256" key="4">
    <source>
        <dbReference type="ARBA" id="ARBA00010956"/>
    </source>
</evidence>
<evidence type="ECO:0000313" key="16">
    <source>
        <dbReference type="Proteomes" id="UP001318040"/>
    </source>
</evidence>
<comment type="similarity">
    <text evidence="4">Belongs to the spire family.</text>
</comment>
<feature type="compositionally biased region" description="Low complexity" evidence="14">
    <location>
        <begin position="394"/>
        <end position="409"/>
    </location>
</feature>
<dbReference type="GO" id="GO:0003779">
    <property type="term" value="F:actin binding"/>
    <property type="evidence" value="ECO:0007669"/>
    <property type="project" value="UniProtKB-KW"/>
</dbReference>
<dbReference type="GO" id="GO:0030659">
    <property type="term" value="C:cytoplasmic vesicle membrane"/>
    <property type="evidence" value="ECO:0007669"/>
    <property type="project" value="UniProtKB-SubCell"/>
</dbReference>
<keyword evidence="12" id="KW-0206">Cytoskeleton</keyword>
<dbReference type="GO" id="GO:0051295">
    <property type="term" value="P:establishment of meiotic spindle localization"/>
    <property type="evidence" value="ECO:0007669"/>
    <property type="project" value="TreeGrafter"/>
</dbReference>
<dbReference type="GO" id="GO:0008017">
    <property type="term" value="F:microtubule binding"/>
    <property type="evidence" value="ECO:0007669"/>
    <property type="project" value="TreeGrafter"/>
</dbReference>
<evidence type="ECO:0000256" key="7">
    <source>
        <dbReference type="ARBA" id="ARBA00022490"/>
    </source>
</evidence>
<dbReference type="GO" id="GO:0015031">
    <property type="term" value="P:protein transport"/>
    <property type="evidence" value="ECO:0007669"/>
    <property type="project" value="UniProtKB-KW"/>
</dbReference>
<dbReference type="GO" id="GO:0040038">
    <property type="term" value="P:polar body extrusion after meiotic divisions"/>
    <property type="evidence" value="ECO:0007669"/>
    <property type="project" value="TreeGrafter"/>
</dbReference>
<evidence type="ECO:0000256" key="3">
    <source>
        <dbReference type="ARBA" id="ARBA00004413"/>
    </source>
</evidence>
<evidence type="ECO:0000256" key="6">
    <source>
        <dbReference type="ARBA" id="ARBA00022475"/>
    </source>
</evidence>
<dbReference type="GO" id="GO:0036089">
    <property type="term" value="P:cleavage furrow formation"/>
    <property type="evidence" value="ECO:0007669"/>
    <property type="project" value="TreeGrafter"/>
</dbReference>
<gene>
    <name evidence="17" type="primary">LOC116957079</name>
</gene>
<dbReference type="KEGG" id="pmrn:116957079"/>
<feature type="compositionally biased region" description="Pro residues" evidence="14">
    <location>
        <begin position="53"/>
        <end position="64"/>
    </location>
</feature>
<accession>A0AAJ7UHI6</accession>
<dbReference type="GO" id="GO:0030041">
    <property type="term" value="P:actin filament polymerization"/>
    <property type="evidence" value="ECO:0007669"/>
    <property type="project" value="TreeGrafter"/>
</dbReference>
<dbReference type="GO" id="GO:0045010">
    <property type="term" value="P:actin nucleation"/>
    <property type="evidence" value="ECO:0007669"/>
    <property type="project" value="InterPro"/>
</dbReference>
<dbReference type="InterPro" id="IPR029901">
    <property type="entry name" value="Spire"/>
</dbReference>
<evidence type="ECO:0000256" key="13">
    <source>
        <dbReference type="ARBA" id="ARBA00023329"/>
    </source>
</evidence>
<dbReference type="RefSeq" id="XP_032834917.1">
    <property type="nucleotide sequence ID" value="XM_032979026.1"/>
</dbReference>
<evidence type="ECO:0000256" key="11">
    <source>
        <dbReference type="ARBA" id="ARBA00023203"/>
    </source>
</evidence>
<evidence type="ECO:0000256" key="10">
    <source>
        <dbReference type="ARBA" id="ARBA00023136"/>
    </source>
</evidence>
<evidence type="ECO:0000256" key="2">
    <source>
        <dbReference type="ARBA" id="ARBA00004245"/>
    </source>
</evidence>
<dbReference type="GO" id="GO:0005886">
    <property type="term" value="C:plasma membrane"/>
    <property type="evidence" value="ECO:0007669"/>
    <property type="project" value="UniProtKB-SubCell"/>
</dbReference>
<protein>
    <submittedName>
        <fullName evidence="17">Protein spire homolog 2-like isoform X1</fullName>
    </submittedName>
</protein>
<keyword evidence="11" id="KW-0009">Actin-binding</keyword>
<feature type="domain" description="KIND" evidence="15">
    <location>
        <begin position="15"/>
        <end position="276"/>
    </location>
</feature>
<feature type="region of interest" description="Disordered" evidence="14">
    <location>
        <begin position="171"/>
        <end position="237"/>
    </location>
</feature>
<evidence type="ECO:0000256" key="8">
    <source>
        <dbReference type="ARBA" id="ARBA00022737"/>
    </source>
</evidence>
<keyword evidence="6" id="KW-1003">Cell membrane</keyword>
<evidence type="ECO:0000256" key="12">
    <source>
        <dbReference type="ARBA" id="ARBA00023212"/>
    </source>
</evidence>
<evidence type="ECO:0000256" key="14">
    <source>
        <dbReference type="SAM" id="MobiDB-lite"/>
    </source>
</evidence>
<dbReference type="Gene3D" id="1.10.510.10">
    <property type="entry name" value="Transferase(Phosphotransferase) domain 1"/>
    <property type="match status" value="1"/>
</dbReference>
<keyword evidence="16" id="KW-1185">Reference proteome</keyword>
<organism evidence="16 17">
    <name type="scientific">Petromyzon marinus</name>
    <name type="common">Sea lamprey</name>
    <dbReference type="NCBI Taxonomy" id="7757"/>
    <lineage>
        <taxon>Eukaryota</taxon>
        <taxon>Metazoa</taxon>
        <taxon>Chordata</taxon>
        <taxon>Craniata</taxon>
        <taxon>Vertebrata</taxon>
        <taxon>Cyclostomata</taxon>
        <taxon>Hyperoartia</taxon>
        <taxon>Petromyzontiformes</taxon>
        <taxon>Petromyzontidae</taxon>
        <taxon>Petromyzon</taxon>
    </lineage>
</organism>
<feature type="compositionally biased region" description="Gly residues" evidence="14">
    <location>
        <begin position="189"/>
        <end position="198"/>
    </location>
</feature>
<dbReference type="Proteomes" id="UP001318040">
    <property type="component" value="Chromosome 69"/>
</dbReference>
<dbReference type="PANTHER" id="PTHR21345:SF3">
    <property type="entry name" value="PROTEIN SPIRE"/>
    <property type="match status" value="1"/>
</dbReference>
<dbReference type="PANTHER" id="PTHR21345">
    <property type="entry name" value="SPIRE"/>
    <property type="match status" value="1"/>
</dbReference>
<keyword evidence="10" id="KW-0472">Membrane</keyword>
<dbReference type="InterPro" id="IPR011019">
    <property type="entry name" value="KIND_dom"/>
</dbReference>
<dbReference type="Pfam" id="PF16474">
    <property type="entry name" value="KIND"/>
    <property type="match status" value="1"/>
</dbReference>
<feature type="region of interest" description="Disordered" evidence="14">
    <location>
        <begin position="376"/>
        <end position="420"/>
    </location>
</feature>
<keyword evidence="5" id="KW-0813">Transport</keyword>
<sequence length="420" mass="44273">MCETPGGLATRGEELRLSEAFDLLRRPATEDEAYALAYFACRTLARGRRPTTTTPPPPAGPPPVASESGGGGGDVSFVLQALGGLRVECGDGSAWIDCGTEVPVEHRPLTLPGRQGHSQSLRRYVSNRALQRVGVAIYRCLDWGVHDDEERELSPALERLIEGMTCGASGPGRHPAAAAAAAGARGPLHSGGGGGGGVKTMLHTGTVHSLPANGGAEEKPPAEGNGTAHHHEQREGSTYTISQVVAVCVARVRSPDHPERHYSAVLHSLYLHATDKRSFVASVQNLKRIEANDTFANAHRGPGGACQQNTRDRAWASVMEELGGGGGGVRLRKAECGGKAPTGATPFRLTPFEMLLRDIALRRRLNGAVARGEALTTSPWTTSGHVPRSNRPGRGASRPPSLASAAPGRNSWRTSARVRP</sequence>
<name>A0AAJ7UHI6_PETMA</name>
<keyword evidence="13" id="KW-0968">Cytoplasmic vesicle</keyword>
<dbReference type="PROSITE" id="PS51377">
    <property type="entry name" value="KIND"/>
    <property type="match status" value="1"/>
</dbReference>
<keyword evidence="9" id="KW-0653">Protein transport</keyword>
<comment type="subcellular location">
    <subcellularLocation>
        <location evidence="3">Cell membrane</location>
        <topology evidence="3">Peripheral membrane protein</topology>
        <orientation evidence="3">Cytoplasmic side</orientation>
    </subcellularLocation>
    <subcellularLocation>
        <location evidence="2">Cytoplasm</location>
        <location evidence="2">Cytoskeleton</location>
    </subcellularLocation>
    <subcellularLocation>
        <location evidence="1">Cytoplasmic vesicle membrane</location>
        <topology evidence="1">Peripheral membrane protein</topology>
        <orientation evidence="1">Cytoplasmic side</orientation>
    </subcellularLocation>
</comment>
<dbReference type="AlphaFoldDB" id="A0AAJ7UHI6"/>